<evidence type="ECO:0000313" key="5">
    <source>
        <dbReference type="EMBL" id="KAG9509570.1"/>
    </source>
</evidence>
<feature type="compositionally biased region" description="Low complexity" evidence="2">
    <location>
        <begin position="2160"/>
        <end position="2174"/>
    </location>
</feature>
<feature type="region of interest" description="Disordered" evidence="2">
    <location>
        <begin position="2347"/>
        <end position="2369"/>
    </location>
</feature>
<dbReference type="InterPro" id="IPR016024">
    <property type="entry name" value="ARM-type_fold"/>
</dbReference>
<dbReference type="InterPro" id="IPR014009">
    <property type="entry name" value="PIK_FAT"/>
</dbReference>
<dbReference type="InterPro" id="IPR050517">
    <property type="entry name" value="DDR_Repair_Kinase"/>
</dbReference>
<dbReference type="PROSITE" id="PS50290">
    <property type="entry name" value="PI3_4_KINASE_3"/>
    <property type="match status" value="1"/>
</dbReference>
<keyword evidence="6" id="KW-1185">Reference proteome</keyword>
<organism evidence="5 6">
    <name type="scientific">Fragariocoptes setiger</name>
    <dbReference type="NCBI Taxonomy" id="1670756"/>
    <lineage>
        <taxon>Eukaryota</taxon>
        <taxon>Metazoa</taxon>
        <taxon>Ecdysozoa</taxon>
        <taxon>Arthropoda</taxon>
        <taxon>Chelicerata</taxon>
        <taxon>Arachnida</taxon>
        <taxon>Acari</taxon>
        <taxon>Acariformes</taxon>
        <taxon>Trombidiformes</taxon>
        <taxon>Prostigmata</taxon>
        <taxon>Eupodina</taxon>
        <taxon>Eriophyoidea</taxon>
        <taxon>Phytoptidae</taxon>
        <taxon>Fragariocoptes</taxon>
    </lineage>
</organism>
<reference evidence="5 6" key="1">
    <citation type="submission" date="2020-10" db="EMBL/GenBank/DDBJ databases">
        <authorList>
            <person name="Klimov P.B."/>
            <person name="Dyachkov S.M."/>
            <person name="Chetverikov P.E."/>
        </authorList>
    </citation>
    <scope>NUCLEOTIDE SEQUENCE [LARGE SCALE GENOMIC DNA]</scope>
    <source>
        <strain evidence="5">BMOC 18-1129-001#AD2665</strain>
        <tissue evidence="5">Entire mites</tissue>
    </source>
</reference>
<dbReference type="EMBL" id="JAIFTH010000416">
    <property type="protein sequence ID" value="KAG9509570.1"/>
    <property type="molecule type" value="Genomic_DNA"/>
</dbReference>
<gene>
    <name evidence="5" type="primary">TRRAP</name>
    <name evidence="5" type="ORF">GZH46_01906</name>
</gene>
<dbReference type="InterPro" id="IPR011989">
    <property type="entry name" value="ARM-like"/>
</dbReference>
<feature type="region of interest" description="Disordered" evidence="2">
    <location>
        <begin position="2050"/>
        <end position="2174"/>
    </location>
</feature>
<sequence>MTTSARIVVLVDPTTKDDAKLKAANELSLDLQFLLEMHPLTPQQQKLFETIIDAFLKVFQDSEPQFISENCGHQLRKLLLEIIQRLPPNDTLRPHVNKILKLMFKLFEVENEENVQVILRIIIELHKTYRPEFIPETQAFLESVKRLYSEMHKTFDMTKVFEPRTNIKVEELTPAILSQLLSSIYTVTPIETEQKTPDGKIIVYNLIPRAKVSLKVLSDLPIIVVLLYQLHKNQLHQTVAEFVPLIMDTITLQPPDSIKNSERFDKEIYVEFIGAQIKSLSFIAYIVRLYQEVISLHSAQLVRGMLMLFRDCPNEVSSLRRELLAAARHVFATNLKFKFVPHIESFFDEDLLIGRGWTAYESLRPIAYNTLADLVHHVRASLTLKDLAAAINTFSKNLHDDTIPPYVQLMSCKLLLTLADCCRSQSQDRDPVVVRELMIRLIEIFVLKFKIIATQHLPVLFQRVKSQALHHQQQQYQQSQAAIGASLSSNENHVPVGATQSTSGTTTTPASSVPTSKTDTLFSPGIGEIAPLRDEKSKFDFPPSPSQNYSIAECKSMVKTLVIGVKTVTSSIPTYKCPGTADLITTPPDTKFFHPKETILLVRLVKYALKALDIYMIAPQAQGVPHPMGQGMNRQHAAQQNVRSKEEKEILEAFANIFTTLNPLTFHEIFSTLIDYLIERMHQNGALQVVINSFLATSPTSPIFATILLEYLLVRMEEIGSNMEKSNLYLRLFKMVFGSVSLYAVENEKMLKPHLHNIVNRSMELALGAKDPYNYFLLLRALFRSIGGGSHDLLYQEFLPLLPNLLQGLNSLQSGLHKQHVKDLFVELCLTVPVRLSSLLPYLPMLMDPLVSALNGSQSLISQGLRTLELCVDNLQPDFLYEHIQPVRAELMQALWRTLRNPFEPIAAVSFRVLGKFGGGNRKMMMEPQKLNYIECKEYYSSRGSSVAVHFPDQRATIQLSVERVIEAAYHNLKQVNTDQFYRMHSWEVIRGFLVASIGDSPDQQVKMVQFFSNPALSTIPIPPKRENIYKFQDAELRKVHETALTGMFLAAALRELRDTVLPFMTFVVRHYVLVAIGQHLSNPSDETAHTGMDPLVLIDALTTILGEEEREFCKPGHYALVLILDTATLVLRTKERACELPFISYLVKKIYKLCYERAWYAKIGGCAAIKFLFEQMPLRWVLRYHKKLVKALFYVMRDLTGEVSSGAIDMAQTNLAQLLTICGKVIETPQGDIAAEELVAIQTKSLNDVTELLVREVTSPNLCVRTQAMQSLELLAKLQGRTVTQLMESHREIIEKNLPPSDQCLQNQPVRTQIGLIHGTTFCTSLEPRFFTIDPSRHESFLRQLIKICEDDDTSLHRLACYNNVTNLVPVRIAAIQALAACHYLKGNNYKNSNGEETPYEEKIFSVLYRSTESTNRELQDTGYTCLKQFISHVNIEIEVVTKTISSIMVYLQEYKQWDLNALRRFKYIAQLFPTIFTDKYCEQLLDHLKKWCQHTITEVRSGERATHELKICAGFVELFVHLRNASQNFVDVLMITVFRTEKSVMIEPGSPFREPLKRFLLRYPEHSVNLMFSERNLHEDQVYRFVKFLFKGPDGEKFREVAKQQLNFLKLIRLASGVVTESIHVASIQPGPPGQEGPQIGPQIQRRNVAYDLRYQAVLITSILVKYDETWLSSSRYGRQLVEVLQTIWLSEDFHKKHAKIDTVEFMQWKEPKLIVRCLLNFFQHNHNEPSSILLLFHLLRAFMGRYLCDFEFLRVFLEKTVIETYSIEWKRKAFNQFVDIFPDPNYSQELKAKILRYIILPMFSHSFDKGLGEALIGGPPQPDKDLPTNLISLFINKVIDVDNVHVSDSVRIMLLQFSCLLMEQASAHIHDAANKRQGSRLRRLMTFGWPCLQAKNCVDPATKYHGHLLLSHIIAKFAVHRRIVLQVFHSLLKAYAVEARGVVRQALEILTPAMPHRIENGDQMLTLWTKRIITEEGHTLAQLVHILQLLVRHYKVYYPVRNHLIQYIVNSIQRLGFTPNQSLDHKRIAADLCEVVLRWEIQRIRDQRERQSQEDEHNAENAQASESTDQDREVPMDTPDSSASTAQQTQPQQPAAIAQPLPLSNEPMVMSQPMDSSQPMDTSNNDATIAEETNNMSQQTTTSSVASSASPMGSLTSQPASSAQASVSQPNGVDAAAAAKAATSTKEASNQPLDPTHVNAIVNFLLRLACQVNDPPHPQAPPNYVSPGDSLSKRCVVLLKSALRPDIWPNPDLRLGWFDKLLCSIENPNPNIGNICTALELLSFLCNTLPRETVLVQFKSLQRGIIACINSTHPKVIRPVSSLLQRLMSVFPVQSNPPLTGFLGSTSQATSAGSTSPGAQSQGQSSVPLLNEGDLETLYNAVGRIILEGLNNYDKTVNAPPSILFSTLMILKAACVNNASYIDRVMPSFMRVLQKLAKDHISSGEQTSPIGCELLSLSLDLAKNRINSMNQDTRKMFIQHILAALIEKSSDVKVLKTITKMVEDWIKNKPQQLQQQSQATGLGSSTNVQATGSASLNQGPNIREKILLLIKLMLHIEKRHPYEMELNAQFLELINYVYRDDELRNTELTGKLESAFMSGLRCVQPHIRAKFFQVFDQSVKPKLYERLMYIVCAQNWETIQHHFWIQQCIEFILVIAASDVPITSNEPHAALPVIPTSIDLCQYNYNLSDMEVVETSKTDNGEVSASTDETSTLELVDDIELATSSHGQDLYDVMSCVVLPAEKAQADPRKRLLSLLAKQSRFLDSKRDMKTGAFLRSLAQLCHLDPQLAHQVWINMFPRIWKILNEPQMTLLGREIVPFLCSGSHVLQKDCHPSALGTFMEAVALCQPSIQIRPILLRYLGKNHNLWQRAALMLEEMCHDKSLEVTYPQPARPSKANQQNVSDFDFMTLSPNTTIADEAVDSLADLLELLHEEDLWVGLWRKRAQYKETIKAITYEQHGMFSEAQETYEAAMQRQRQEFDMTSTIAKGMKSENRLWEKHWIRCSKELNQWDTLLEYGNSKLCGNPILVLDSAWRVPNWHMMKDALKLVELNCPVELAWRVALYKGFNSICNPDDYNLLAVDQMVELSSSYCIQEWRRLPHIVSHVHINLLQAAQQIMELQEAMQIHSGFLPQNMGRPNQLHDMKAIVKTWRNRLPIVSDDLSHWSDIFTWRQHHYQAIVSHFEAQQHHQQQTAPIVVPTVVTGGAGCNASGGTPPAPATTPQFVTPGAGPDSNASSAMLGVHASAQSIIHFGKIARKQSLIPVCLDSINRIHTIPSVPIVDCFQKIKQQVKCYLQLYTNATTFGVADPAELQDGLEIIESTNLKYFAKDMVAEFYALKGVFLSHLGRHDEANKSFSAAAQLHDALPKAWSTWGDYMETRFMQDYNDNAPPIIVSSSGSQQQQHASQQQASTTPRRIDLGVSAITCYLQACRHTSEHKARKYLAKVIWLISYDDERMQLSETVDKYYIDVPQINWLAWIPQLLQCLVRNEGNNLASVVARVGKAYPQAVYFPTRTLYLTLKMYINAQREKGTQVAAPQCLRRCTSIMKMQRDTHPTTLSSLEGIVDQMVWFREYWYEEVQRQLQQALAKCYALAFENRDRIADSVVTAPTLSFVKKLGTTFGVGIAANSGNTTSTTTNSNSANTAASVYSTAASEVLAERVQATSQDPEFQRTKLRFRADFDEASLPNMKLLTLIAKLKKWIRILEHKNKTMPKSYLIEEKCRFLANFSQHTADVELPGESLVPKLKNYYVRIARFMPEVEVISKHQTAARRIKIRGHNGKVYPYLVVNDSCFSDARREERVLQLLRLLNIYLVKRKETARRFLSFTVPRVVPVSPQMRLVEDNPASLSLLDIFKRRLNYLKTNETDVDAPITKYYEKLIAIQAMGNQVSQHNLREILIDLQTKMIPAKLLKDWASQTYISEIDYWAFRNQFTLQLSLAAFCEYVLHLTQLNPEMMYLHQDSGLINVAYYRFDVDDTNGELAAQRPVPFRLTQNISELITSNGVAGPFTASLISLARCLLTPNFKVTAILRAILRDEAMAWYKRGQDASRNTYNIEDEMQGILLIETVNKATTAITARMRDLASMDNLVDTRAAALVSQANSYDQLCLMNPSWQPWL</sequence>
<dbReference type="InterPro" id="IPR046807">
    <property type="entry name" value="Tra1_central"/>
</dbReference>
<dbReference type="InterPro" id="IPR003151">
    <property type="entry name" value="PIK-rel_kinase_FAT"/>
</dbReference>
<protein>
    <submittedName>
        <fullName evidence="5">Transformation/transcription domain-associated protein</fullName>
    </submittedName>
</protein>
<dbReference type="PANTHER" id="PTHR11139">
    <property type="entry name" value="ATAXIA TELANGIECTASIA MUTATED ATM -RELATED"/>
    <property type="match status" value="1"/>
</dbReference>
<evidence type="ECO:0000259" key="4">
    <source>
        <dbReference type="PROSITE" id="PS51189"/>
    </source>
</evidence>
<dbReference type="InterPro" id="IPR046805">
    <property type="entry name" value="Tra1_ring"/>
</dbReference>
<feature type="region of interest" description="Disordered" evidence="2">
    <location>
        <begin position="3394"/>
        <end position="3415"/>
    </location>
</feature>
<feature type="domain" description="FAT" evidence="4">
    <location>
        <begin position="2859"/>
        <end position="3521"/>
    </location>
</feature>
<dbReference type="CDD" id="cd05163">
    <property type="entry name" value="PIKK_TRRAP"/>
    <property type="match status" value="1"/>
</dbReference>
<feature type="compositionally biased region" description="Low complexity" evidence="2">
    <location>
        <begin position="496"/>
        <end position="516"/>
    </location>
</feature>
<feature type="compositionally biased region" description="Low complexity" evidence="2">
    <location>
        <begin position="2140"/>
        <end position="2153"/>
    </location>
</feature>
<accession>A0ABQ7S823</accession>
<dbReference type="Pfam" id="PF00454">
    <property type="entry name" value="PI3_PI4_kinase"/>
    <property type="match status" value="1"/>
</dbReference>
<dbReference type="Pfam" id="PF20175">
    <property type="entry name" value="Tra1_central"/>
    <property type="match status" value="1"/>
</dbReference>
<feature type="compositionally biased region" description="Low complexity" evidence="2">
    <location>
        <begin position="3397"/>
        <end position="3413"/>
    </location>
</feature>
<comment type="similarity">
    <text evidence="1">Belongs to the PI3/PI4-kinase family. TRA1 subfamily.</text>
</comment>
<dbReference type="InterPro" id="IPR000403">
    <property type="entry name" value="PI3/4_kinase_cat_dom"/>
</dbReference>
<dbReference type="Pfam" id="PF20206">
    <property type="entry name" value="Tra1_ring"/>
    <property type="match status" value="1"/>
</dbReference>
<name>A0ABQ7S823_9ACAR</name>
<feature type="domain" description="PI3K/PI4K catalytic" evidence="3">
    <location>
        <begin position="3759"/>
        <end position="4085"/>
    </location>
</feature>
<dbReference type="SUPFAM" id="SSF48371">
    <property type="entry name" value="ARM repeat"/>
    <property type="match status" value="3"/>
</dbReference>
<comment type="caution">
    <text evidence="5">The sequence shown here is derived from an EMBL/GenBank/DDBJ whole genome shotgun (WGS) entry which is preliminary data.</text>
</comment>
<evidence type="ECO:0000256" key="2">
    <source>
        <dbReference type="SAM" id="MobiDB-lite"/>
    </source>
</evidence>
<dbReference type="PANTHER" id="PTHR11139:SF1">
    <property type="entry name" value="TRANSFORMATION_TRANSCRIPTION DOMAIN-ASSOCIATED PROTEIN"/>
    <property type="match status" value="1"/>
</dbReference>
<proteinExistence type="inferred from homology"/>
<evidence type="ECO:0000256" key="1">
    <source>
        <dbReference type="ARBA" id="ARBA00007234"/>
    </source>
</evidence>
<evidence type="ECO:0000313" key="6">
    <source>
        <dbReference type="Proteomes" id="UP000825002"/>
    </source>
</evidence>
<dbReference type="Gene3D" id="1.25.10.10">
    <property type="entry name" value="Leucine-rich Repeat Variant"/>
    <property type="match status" value="2"/>
</dbReference>
<feature type="compositionally biased region" description="Polar residues" evidence="2">
    <location>
        <begin position="2116"/>
        <end position="2139"/>
    </location>
</feature>
<feature type="region of interest" description="Disordered" evidence="2">
    <location>
        <begin position="493"/>
        <end position="517"/>
    </location>
</feature>
<dbReference type="SUPFAM" id="SSF56112">
    <property type="entry name" value="Protein kinase-like (PK-like)"/>
    <property type="match status" value="1"/>
</dbReference>
<dbReference type="Proteomes" id="UP000825002">
    <property type="component" value="Unassembled WGS sequence"/>
</dbReference>
<dbReference type="InterPro" id="IPR011009">
    <property type="entry name" value="Kinase-like_dom_sf"/>
</dbReference>
<dbReference type="SMART" id="SM00146">
    <property type="entry name" value="PI3Kc"/>
    <property type="match status" value="1"/>
</dbReference>
<dbReference type="InterPro" id="IPR011990">
    <property type="entry name" value="TPR-like_helical_dom_sf"/>
</dbReference>
<dbReference type="SUPFAM" id="SSF48452">
    <property type="entry name" value="TPR-like"/>
    <property type="match status" value="1"/>
</dbReference>
<feature type="compositionally biased region" description="Basic and acidic residues" evidence="2">
    <location>
        <begin position="2050"/>
        <end position="2062"/>
    </location>
</feature>
<feature type="non-terminal residue" evidence="5">
    <location>
        <position position="1"/>
    </location>
</feature>
<dbReference type="PROSITE" id="PS51189">
    <property type="entry name" value="FAT"/>
    <property type="match status" value="1"/>
</dbReference>
<feature type="compositionally biased region" description="Low complexity" evidence="2">
    <location>
        <begin position="2084"/>
        <end position="2107"/>
    </location>
</feature>
<evidence type="ECO:0000259" key="3">
    <source>
        <dbReference type="PROSITE" id="PS50290"/>
    </source>
</evidence>
<dbReference type="Pfam" id="PF02259">
    <property type="entry name" value="FAT"/>
    <property type="match status" value="1"/>
</dbReference>